<dbReference type="EMBL" id="SNXC01000011">
    <property type="protein sequence ID" value="TDO98113.1"/>
    <property type="molecule type" value="Genomic_DNA"/>
</dbReference>
<dbReference type="InterPro" id="IPR002347">
    <property type="entry name" value="SDR_fam"/>
</dbReference>
<keyword evidence="2" id="KW-0560">Oxidoreductase</keyword>
<dbReference type="RefSeq" id="WP_133503546.1">
    <property type="nucleotide sequence ID" value="NZ_SNXC01000011.1"/>
</dbReference>
<evidence type="ECO:0000313" key="3">
    <source>
        <dbReference type="EMBL" id="TDO98113.1"/>
    </source>
</evidence>
<dbReference type="SUPFAM" id="SSF51735">
    <property type="entry name" value="NAD(P)-binding Rossmann-fold domains"/>
    <property type="match status" value="1"/>
</dbReference>
<proteinExistence type="inferred from homology"/>
<gene>
    <name evidence="3" type="ORF">DFP79_1746</name>
</gene>
<dbReference type="Gene3D" id="3.40.50.720">
    <property type="entry name" value="NAD(P)-binding Rossmann-like Domain"/>
    <property type="match status" value="1"/>
</dbReference>
<reference evidence="3 4" key="1">
    <citation type="submission" date="2019-03" db="EMBL/GenBank/DDBJ databases">
        <title>Genomic Encyclopedia of Type Strains, Phase III (KMG-III): the genomes of soil and plant-associated and newly described type strains.</title>
        <authorList>
            <person name="Whitman W."/>
        </authorList>
    </citation>
    <scope>NUCLEOTIDE SEQUENCE [LARGE SCALE GENOMIC DNA]</scope>
    <source>
        <strain evidence="3 4">CECT 7378</strain>
    </source>
</reference>
<dbReference type="PANTHER" id="PTHR44169:SF6">
    <property type="entry name" value="NADPH-DEPENDENT 1-ACYLDIHYDROXYACETONE PHOSPHATE REDUCTASE"/>
    <property type="match status" value="1"/>
</dbReference>
<sequence length="277" mass="30055">MKFSVLITGCSSGIGLAAAQRLQKLGYLVIASARTETDVEKLKALGLEHVVVLDLTCEESIAEGLNAALAITGGELYGLFNNGAYGQPGAVEDLPTSALREQFETNVFGTHDLTNRVIKIMLKQGYGRIVQNSSVLGLVAAPFRGAYNASKFALEGLTDTLRMELADTPIQVSLIEPGPIESQFRVNALKALQKNIDISESRHKKGYEDAIARLSNPGPASKYTLKADAVVDKLQHALEAKKAKPQYFVTTPTYFADVFRRVLPTRLLDLIMRSQGS</sequence>
<dbReference type="PROSITE" id="PS00061">
    <property type="entry name" value="ADH_SHORT"/>
    <property type="match status" value="1"/>
</dbReference>
<dbReference type="AlphaFoldDB" id="A0A4R6M9K3"/>
<dbReference type="Proteomes" id="UP000294656">
    <property type="component" value="Unassembled WGS sequence"/>
</dbReference>
<dbReference type="CDD" id="cd05374">
    <property type="entry name" value="17beta-HSD-like_SDR_c"/>
    <property type="match status" value="1"/>
</dbReference>
<keyword evidence="4" id="KW-1185">Reference proteome</keyword>
<accession>A0A4R6M9K3</accession>
<dbReference type="OrthoDB" id="9775296at2"/>
<evidence type="ECO:0000313" key="4">
    <source>
        <dbReference type="Proteomes" id="UP000294656"/>
    </source>
</evidence>
<comment type="caution">
    <text evidence="3">The sequence shown here is derived from an EMBL/GenBank/DDBJ whole genome shotgun (WGS) entry which is preliminary data.</text>
</comment>
<evidence type="ECO:0000256" key="2">
    <source>
        <dbReference type="ARBA" id="ARBA00023002"/>
    </source>
</evidence>
<dbReference type="PANTHER" id="PTHR44169">
    <property type="entry name" value="NADPH-DEPENDENT 1-ACYLDIHYDROXYACETONE PHOSPHATE REDUCTASE"/>
    <property type="match status" value="1"/>
</dbReference>
<dbReference type="PRINTS" id="PR00081">
    <property type="entry name" value="GDHRDH"/>
</dbReference>
<dbReference type="InterPro" id="IPR020904">
    <property type="entry name" value="Sc_DH/Rdtase_CS"/>
</dbReference>
<evidence type="ECO:0000256" key="1">
    <source>
        <dbReference type="ARBA" id="ARBA00006484"/>
    </source>
</evidence>
<dbReference type="GO" id="GO:0016491">
    <property type="term" value="F:oxidoreductase activity"/>
    <property type="evidence" value="ECO:0007669"/>
    <property type="project" value="UniProtKB-KW"/>
</dbReference>
<comment type="similarity">
    <text evidence="1">Belongs to the short-chain dehydrogenases/reductases (SDR) family.</text>
</comment>
<organism evidence="3 4">
    <name type="scientific">Marinomonas balearica</name>
    <dbReference type="NCBI Taxonomy" id="491947"/>
    <lineage>
        <taxon>Bacteria</taxon>
        <taxon>Pseudomonadati</taxon>
        <taxon>Pseudomonadota</taxon>
        <taxon>Gammaproteobacteria</taxon>
        <taxon>Oceanospirillales</taxon>
        <taxon>Oceanospirillaceae</taxon>
        <taxon>Marinomonas</taxon>
    </lineage>
</organism>
<dbReference type="Pfam" id="PF00106">
    <property type="entry name" value="adh_short"/>
    <property type="match status" value="1"/>
</dbReference>
<protein>
    <submittedName>
        <fullName evidence="3">Short-subunit dehydrogenase</fullName>
    </submittedName>
</protein>
<dbReference type="InterPro" id="IPR036291">
    <property type="entry name" value="NAD(P)-bd_dom_sf"/>
</dbReference>
<name>A0A4R6M9K3_9GAMM</name>